<evidence type="ECO:0000313" key="3">
    <source>
        <dbReference type="EMBL" id="OTF92088.1"/>
    </source>
</evidence>
<keyword evidence="1" id="KW-0472">Membrane</keyword>
<keyword evidence="4" id="KW-1185">Reference proteome</keyword>
<sequence length="94" mass="10594">MDFKHPPLNSPLIQMPKTLIRFQNTDNVVFLSWFSFSLSNGFWLSVLLVSRVSGSQSWLGFRPNSAHACKSGAKDFMFGCINFVFISGMRPSLC</sequence>
<keyword evidence="1" id="KW-0812">Transmembrane</keyword>
<accession>A0A251S097</accession>
<evidence type="ECO:0000313" key="4">
    <source>
        <dbReference type="Proteomes" id="UP000215914"/>
    </source>
</evidence>
<keyword evidence="1" id="KW-1133">Transmembrane helix</keyword>
<gene>
    <name evidence="3" type="ORF">HannXRQ_Chr16g0518021</name>
    <name evidence="2" type="ORF">HanXRQr2_Chr17g0795221</name>
</gene>
<dbReference type="AlphaFoldDB" id="A0A251S097"/>
<evidence type="ECO:0000313" key="2">
    <source>
        <dbReference type="EMBL" id="KAF5754791.1"/>
    </source>
</evidence>
<proteinExistence type="predicted"/>
<reference evidence="2 4" key="1">
    <citation type="journal article" date="2017" name="Nature">
        <title>The sunflower genome provides insights into oil metabolism, flowering and Asterid evolution.</title>
        <authorList>
            <person name="Badouin H."/>
            <person name="Gouzy J."/>
            <person name="Grassa C.J."/>
            <person name="Murat F."/>
            <person name="Staton S.E."/>
            <person name="Cottret L."/>
            <person name="Lelandais-Briere C."/>
            <person name="Owens G.L."/>
            <person name="Carrere S."/>
            <person name="Mayjonade B."/>
            <person name="Legrand L."/>
            <person name="Gill N."/>
            <person name="Kane N.C."/>
            <person name="Bowers J.E."/>
            <person name="Hubner S."/>
            <person name="Bellec A."/>
            <person name="Berard A."/>
            <person name="Berges H."/>
            <person name="Blanchet N."/>
            <person name="Boniface M.C."/>
            <person name="Brunel D."/>
            <person name="Catrice O."/>
            <person name="Chaidir N."/>
            <person name="Claudel C."/>
            <person name="Donnadieu C."/>
            <person name="Faraut T."/>
            <person name="Fievet G."/>
            <person name="Helmstetter N."/>
            <person name="King M."/>
            <person name="Knapp S.J."/>
            <person name="Lai Z."/>
            <person name="Le Paslier M.C."/>
            <person name="Lippi Y."/>
            <person name="Lorenzon L."/>
            <person name="Mandel J.R."/>
            <person name="Marage G."/>
            <person name="Marchand G."/>
            <person name="Marquand E."/>
            <person name="Bret-Mestries E."/>
            <person name="Morien E."/>
            <person name="Nambeesan S."/>
            <person name="Nguyen T."/>
            <person name="Pegot-Espagnet P."/>
            <person name="Pouilly N."/>
            <person name="Raftis F."/>
            <person name="Sallet E."/>
            <person name="Schiex T."/>
            <person name="Thomas J."/>
            <person name="Vandecasteele C."/>
            <person name="Vares D."/>
            <person name="Vear F."/>
            <person name="Vautrin S."/>
            <person name="Crespi M."/>
            <person name="Mangin B."/>
            <person name="Burke J.M."/>
            <person name="Salse J."/>
            <person name="Munos S."/>
            <person name="Vincourt P."/>
            <person name="Rieseberg L.H."/>
            <person name="Langlade N.B."/>
        </authorList>
    </citation>
    <scope>NUCLEOTIDE SEQUENCE [LARGE SCALE GENOMIC DNA]</scope>
    <source>
        <strain evidence="4">cv. SF193</strain>
        <tissue evidence="2">Leaves</tissue>
    </source>
</reference>
<feature type="transmembrane region" description="Helical" evidence="1">
    <location>
        <begin position="28"/>
        <end position="49"/>
    </location>
</feature>
<dbReference type="EMBL" id="CM007905">
    <property type="protein sequence ID" value="OTF92088.1"/>
    <property type="molecule type" value="Genomic_DNA"/>
</dbReference>
<name>A0A251S097_HELAN</name>
<dbReference type="Proteomes" id="UP000215914">
    <property type="component" value="Chromosome 16"/>
</dbReference>
<dbReference type="InParanoid" id="A0A251S097"/>
<reference evidence="2" key="3">
    <citation type="submission" date="2020-06" db="EMBL/GenBank/DDBJ databases">
        <title>Helianthus annuus Genome sequencing and assembly Release 2.</title>
        <authorList>
            <person name="Gouzy J."/>
            <person name="Langlade N."/>
            <person name="Munos S."/>
        </authorList>
    </citation>
    <scope>NUCLEOTIDE SEQUENCE</scope>
    <source>
        <tissue evidence="2">Leaves</tissue>
    </source>
</reference>
<dbReference type="Gramene" id="mRNA:HanXRQr2_Chr17g0795221">
    <property type="protein sequence ID" value="CDS:HanXRQr2_Chr17g0795221.1"/>
    <property type="gene ID" value="HanXRQr2_Chr17g0795221"/>
</dbReference>
<protein>
    <submittedName>
        <fullName evidence="3">Uncharacterized protein</fullName>
    </submittedName>
</protein>
<dbReference type="EMBL" id="MNCJ02000332">
    <property type="protein sequence ID" value="KAF5754791.1"/>
    <property type="molecule type" value="Genomic_DNA"/>
</dbReference>
<reference evidence="3" key="2">
    <citation type="submission" date="2017-02" db="EMBL/GenBank/DDBJ databases">
        <title>Sunflower complete genome.</title>
        <authorList>
            <person name="Langlade N."/>
            <person name="Munos S."/>
        </authorList>
    </citation>
    <scope>NUCLEOTIDE SEQUENCE [LARGE SCALE GENOMIC DNA]</scope>
    <source>
        <tissue evidence="3">Leaves</tissue>
    </source>
</reference>
<organism evidence="3 4">
    <name type="scientific">Helianthus annuus</name>
    <name type="common">Common sunflower</name>
    <dbReference type="NCBI Taxonomy" id="4232"/>
    <lineage>
        <taxon>Eukaryota</taxon>
        <taxon>Viridiplantae</taxon>
        <taxon>Streptophyta</taxon>
        <taxon>Embryophyta</taxon>
        <taxon>Tracheophyta</taxon>
        <taxon>Spermatophyta</taxon>
        <taxon>Magnoliopsida</taxon>
        <taxon>eudicotyledons</taxon>
        <taxon>Gunneridae</taxon>
        <taxon>Pentapetalae</taxon>
        <taxon>asterids</taxon>
        <taxon>campanulids</taxon>
        <taxon>Asterales</taxon>
        <taxon>Asteraceae</taxon>
        <taxon>Asteroideae</taxon>
        <taxon>Heliantheae alliance</taxon>
        <taxon>Heliantheae</taxon>
        <taxon>Helianthus</taxon>
    </lineage>
</organism>
<evidence type="ECO:0000256" key="1">
    <source>
        <dbReference type="SAM" id="Phobius"/>
    </source>
</evidence>